<accession>D3RN81</accession>
<organism evidence="1 2">
    <name type="scientific">Allochromatium vinosum (strain ATCC 17899 / DSM 180 / NBRC 103801 / NCIMB 10441 / D)</name>
    <name type="common">Chromatium vinosum</name>
    <dbReference type="NCBI Taxonomy" id="572477"/>
    <lineage>
        <taxon>Bacteria</taxon>
        <taxon>Pseudomonadati</taxon>
        <taxon>Pseudomonadota</taxon>
        <taxon>Gammaproteobacteria</taxon>
        <taxon>Chromatiales</taxon>
        <taxon>Chromatiaceae</taxon>
        <taxon>Allochromatium</taxon>
    </lineage>
</organism>
<dbReference type="EMBL" id="CP001896">
    <property type="protein sequence ID" value="ADC61365.1"/>
    <property type="molecule type" value="Genomic_DNA"/>
</dbReference>
<reference evidence="1 2" key="1">
    <citation type="journal article" date="2011" name="Stand. Genomic Sci.">
        <title>Complete genome sequence of Allochromatium vinosum DSM 180(T).</title>
        <authorList>
            <person name="Weissgerber T."/>
            <person name="Zigann R."/>
            <person name="Bruce D."/>
            <person name="Chang Y.J."/>
            <person name="Detter J.C."/>
            <person name="Han C."/>
            <person name="Hauser L."/>
            <person name="Jeffries C.D."/>
            <person name="Land M."/>
            <person name="Munk A.C."/>
            <person name="Tapia R."/>
            <person name="Dahl C."/>
        </authorList>
    </citation>
    <scope>NUCLEOTIDE SEQUENCE [LARGE SCALE GENOMIC DNA]</scope>
    <source>
        <strain evidence="2">ATCC 17899 / DSM 180 / NBRC 103801 / NCIMB 10441 / D</strain>
    </source>
</reference>
<proteinExistence type="predicted"/>
<dbReference type="HOGENOM" id="CLU_3228715_0_0_6"/>
<name>D3RN81_ALLVD</name>
<evidence type="ECO:0000313" key="1">
    <source>
        <dbReference type="EMBL" id="ADC61365.1"/>
    </source>
</evidence>
<protein>
    <submittedName>
        <fullName evidence="1">Uncharacterized protein</fullName>
    </submittedName>
</protein>
<keyword evidence="2" id="KW-1185">Reference proteome</keyword>
<dbReference type="Proteomes" id="UP000001441">
    <property type="component" value="Chromosome"/>
</dbReference>
<dbReference type="KEGG" id="alv:Alvin_0406"/>
<sequence>MVSLAEPTVCVDGMELEPRSGVDVVTPGVAGVLSDPESTRGGV</sequence>
<dbReference type="AlphaFoldDB" id="D3RN81"/>
<evidence type="ECO:0000313" key="2">
    <source>
        <dbReference type="Proteomes" id="UP000001441"/>
    </source>
</evidence>
<gene>
    <name evidence="1" type="ordered locus">Alvin_0406</name>
</gene>